<dbReference type="SUPFAM" id="SSF52833">
    <property type="entry name" value="Thioredoxin-like"/>
    <property type="match status" value="1"/>
</dbReference>
<comment type="caution">
    <text evidence="3">The sequence shown here is derived from an EMBL/GenBank/DDBJ whole genome shotgun (WGS) entry which is preliminary data.</text>
</comment>
<keyword evidence="2" id="KW-1133">Transmembrane helix</keyword>
<keyword evidence="4" id="KW-1185">Reference proteome</keyword>
<dbReference type="Pfam" id="PF02630">
    <property type="entry name" value="SCO1-SenC"/>
    <property type="match status" value="1"/>
</dbReference>
<dbReference type="PANTHER" id="PTHR12151:SF25">
    <property type="entry name" value="LINALOOL DEHYDRATASE_ISOMERASE DOMAIN-CONTAINING PROTEIN"/>
    <property type="match status" value="1"/>
</dbReference>
<evidence type="ECO:0000256" key="2">
    <source>
        <dbReference type="SAM" id="Phobius"/>
    </source>
</evidence>
<accession>A0ABQ4UND1</accession>
<gene>
    <name evidence="3" type="ORF">BGCPKDLD_0400</name>
</gene>
<comment type="similarity">
    <text evidence="1">Belongs to the SCO1/2 family.</text>
</comment>
<dbReference type="InterPro" id="IPR003782">
    <property type="entry name" value="SCO1/SenC"/>
</dbReference>
<evidence type="ECO:0000256" key="1">
    <source>
        <dbReference type="ARBA" id="ARBA00010996"/>
    </source>
</evidence>
<evidence type="ECO:0008006" key="5">
    <source>
        <dbReference type="Google" id="ProtNLM"/>
    </source>
</evidence>
<dbReference type="EMBL" id="BPRE01000001">
    <property type="protein sequence ID" value="GJE73833.1"/>
    <property type="molecule type" value="Genomic_DNA"/>
</dbReference>
<name>A0ABQ4UND1_9HYPH</name>
<dbReference type="CDD" id="cd02968">
    <property type="entry name" value="SCO"/>
    <property type="match status" value="1"/>
</dbReference>
<dbReference type="Gene3D" id="3.40.30.10">
    <property type="entry name" value="Glutaredoxin"/>
    <property type="match status" value="1"/>
</dbReference>
<reference evidence="3" key="2">
    <citation type="submission" date="2021-08" db="EMBL/GenBank/DDBJ databases">
        <authorList>
            <person name="Tani A."/>
            <person name="Ola A."/>
            <person name="Ogura Y."/>
            <person name="Katsura K."/>
            <person name="Hayashi T."/>
        </authorList>
    </citation>
    <scope>NUCLEOTIDE SEQUENCE</scope>
    <source>
        <strain evidence="3">DSM 14458</strain>
    </source>
</reference>
<reference evidence="3" key="1">
    <citation type="journal article" date="2021" name="Front. Microbiol.">
        <title>Comprehensive Comparative Genomics and Phenotyping of Methylobacterium Species.</title>
        <authorList>
            <person name="Alessa O."/>
            <person name="Ogura Y."/>
            <person name="Fujitani Y."/>
            <person name="Takami H."/>
            <person name="Hayashi T."/>
            <person name="Sahin N."/>
            <person name="Tani A."/>
        </authorList>
    </citation>
    <scope>NUCLEOTIDE SEQUENCE</scope>
    <source>
        <strain evidence="3">DSM 14458</strain>
    </source>
</reference>
<protein>
    <recommendedName>
        <fullName evidence="5">SCO family protein</fullName>
    </recommendedName>
</protein>
<evidence type="ECO:0000313" key="3">
    <source>
        <dbReference type="EMBL" id="GJE73833.1"/>
    </source>
</evidence>
<keyword evidence="2" id="KW-0812">Transmembrane</keyword>
<keyword evidence="2" id="KW-0472">Membrane</keyword>
<evidence type="ECO:0000313" key="4">
    <source>
        <dbReference type="Proteomes" id="UP001055093"/>
    </source>
</evidence>
<dbReference type="RefSeq" id="WP_137829521.1">
    <property type="nucleotide sequence ID" value="NZ_BPRE01000001.1"/>
</dbReference>
<organism evidence="3 4">
    <name type="scientific">Methylorubrum suomiense</name>
    <dbReference type="NCBI Taxonomy" id="144191"/>
    <lineage>
        <taxon>Bacteria</taxon>
        <taxon>Pseudomonadati</taxon>
        <taxon>Pseudomonadota</taxon>
        <taxon>Alphaproteobacteria</taxon>
        <taxon>Hyphomicrobiales</taxon>
        <taxon>Methylobacteriaceae</taxon>
        <taxon>Methylorubrum</taxon>
    </lineage>
</organism>
<feature type="transmembrane region" description="Helical" evidence="2">
    <location>
        <begin position="19"/>
        <end position="41"/>
    </location>
</feature>
<sequence>MPTEPADGPHRGPQRGGGLILALFALGLAAIVGTTVVFLPWGPKPPPISVVGGAFRLESSKGGVLDSRDLKGQPYLVFFGFTQCPNVCPTTLADLGNLLDRFAREGGDIHAYYITVDPERDTPEIMRDYMASFSERITGLTGSPQAIAQVTQAYRAEVKRVPLPDGGFTLEHALMVYMMDRDGGFVGPLSLDAGHDLALKQLHRLVSGGRDS</sequence>
<dbReference type="InterPro" id="IPR036249">
    <property type="entry name" value="Thioredoxin-like_sf"/>
</dbReference>
<dbReference type="PANTHER" id="PTHR12151">
    <property type="entry name" value="ELECTRON TRANSPORT PROTIN SCO1/SENC FAMILY MEMBER"/>
    <property type="match status" value="1"/>
</dbReference>
<proteinExistence type="inferred from homology"/>
<dbReference type="Proteomes" id="UP001055093">
    <property type="component" value="Unassembled WGS sequence"/>
</dbReference>